<dbReference type="NCBIfam" id="TIGR02252">
    <property type="entry name" value="DREG-2"/>
    <property type="match status" value="1"/>
</dbReference>
<dbReference type="InterPro" id="IPR023214">
    <property type="entry name" value="HAD_sf"/>
</dbReference>
<dbReference type="InterPro" id="IPR036412">
    <property type="entry name" value="HAD-like_sf"/>
</dbReference>
<dbReference type="STRING" id="395961.Cyan7425_2328"/>
<dbReference type="OrthoDB" id="9809962at2"/>
<evidence type="ECO:0000313" key="1">
    <source>
        <dbReference type="EMBL" id="ACL44686.1"/>
    </source>
</evidence>
<dbReference type="Gene3D" id="3.40.50.1000">
    <property type="entry name" value="HAD superfamily/HAD-like"/>
    <property type="match status" value="1"/>
</dbReference>
<dbReference type="EMBL" id="CP001344">
    <property type="protein sequence ID" value="ACL44686.1"/>
    <property type="molecule type" value="Genomic_DNA"/>
</dbReference>
<dbReference type="GO" id="GO:0016787">
    <property type="term" value="F:hydrolase activity"/>
    <property type="evidence" value="ECO:0007669"/>
    <property type="project" value="UniProtKB-KW"/>
</dbReference>
<accession>B8HWA7</accession>
<name>B8HWA7_CYAP4</name>
<dbReference type="InterPro" id="IPR051828">
    <property type="entry name" value="HAD-like_hydrolase_domain"/>
</dbReference>
<dbReference type="NCBIfam" id="TIGR01549">
    <property type="entry name" value="HAD-SF-IA-v1"/>
    <property type="match status" value="1"/>
</dbReference>
<organism evidence="1">
    <name type="scientific">Cyanothece sp. (strain PCC 7425 / ATCC 29141)</name>
    <dbReference type="NCBI Taxonomy" id="395961"/>
    <lineage>
        <taxon>Bacteria</taxon>
        <taxon>Bacillati</taxon>
        <taxon>Cyanobacteriota</taxon>
        <taxon>Cyanophyceae</taxon>
        <taxon>Gomontiellales</taxon>
        <taxon>Cyanothecaceae</taxon>
        <taxon>Cyanothece</taxon>
    </lineage>
</organism>
<dbReference type="InterPro" id="IPR011949">
    <property type="entry name" value="HAD-SF_hydro_IA_REG-2-like"/>
</dbReference>
<dbReference type="KEGG" id="cyn:Cyan7425_2328"/>
<dbReference type="InterPro" id="IPR044924">
    <property type="entry name" value="HAD-SF_hydro_IA_REG-2-like_cap"/>
</dbReference>
<dbReference type="PANTHER" id="PTHR46191:SF2">
    <property type="entry name" value="HALOACID DEHALOGENASE-LIKE HYDROLASE DOMAIN-CONTAINING PROTEIN 3"/>
    <property type="match status" value="1"/>
</dbReference>
<keyword evidence="1" id="KW-0378">Hydrolase</keyword>
<dbReference type="InterPro" id="IPR006439">
    <property type="entry name" value="HAD-SF_hydro_IA"/>
</dbReference>
<dbReference type="CDD" id="cd16415">
    <property type="entry name" value="HAD_dREG-2_like"/>
    <property type="match status" value="1"/>
</dbReference>
<dbReference type="HOGENOM" id="CLU_045011_8_0_3"/>
<dbReference type="SFLD" id="SFLDG01129">
    <property type="entry name" value="C1.5:_HAD__Beta-PGM__Phosphata"/>
    <property type="match status" value="1"/>
</dbReference>
<proteinExistence type="predicted"/>
<dbReference type="PANTHER" id="PTHR46191">
    <property type="match status" value="1"/>
</dbReference>
<dbReference type="Gene3D" id="1.10.150.720">
    <property type="entry name" value="Haloacid dehalogenase-like hydrolase"/>
    <property type="match status" value="1"/>
</dbReference>
<reference evidence="1" key="1">
    <citation type="submission" date="2009-01" db="EMBL/GenBank/DDBJ databases">
        <title>Complete sequence of chromosome Cyanothece sp. PCC 7425.</title>
        <authorList>
            <consortium name="US DOE Joint Genome Institute"/>
            <person name="Lucas S."/>
            <person name="Copeland A."/>
            <person name="Lapidus A."/>
            <person name="Glavina del Rio T."/>
            <person name="Dalin E."/>
            <person name="Tice H."/>
            <person name="Bruce D."/>
            <person name="Goodwin L."/>
            <person name="Pitluck S."/>
            <person name="Sims D."/>
            <person name="Meineke L."/>
            <person name="Brettin T."/>
            <person name="Detter J.C."/>
            <person name="Han C."/>
            <person name="Larimer F."/>
            <person name="Land M."/>
            <person name="Hauser L."/>
            <person name="Kyrpides N."/>
            <person name="Ovchinnikova G."/>
            <person name="Liberton M."/>
            <person name="Stoeckel J."/>
            <person name="Banerjee A."/>
            <person name="Singh A."/>
            <person name="Page L."/>
            <person name="Sato H."/>
            <person name="Zhao L."/>
            <person name="Sherman L."/>
            <person name="Pakrasi H."/>
            <person name="Richardson P."/>
        </authorList>
    </citation>
    <scope>NUCLEOTIDE SEQUENCE</scope>
    <source>
        <strain evidence="1">PCC 7425</strain>
    </source>
</reference>
<dbReference type="Pfam" id="PF00702">
    <property type="entry name" value="Hydrolase"/>
    <property type="match status" value="1"/>
</dbReference>
<protein>
    <submittedName>
        <fullName evidence="1">REG-2-like, HAD superfamily (Subfamily IA) hydrolase</fullName>
    </submittedName>
</protein>
<sequence length="245" mass="26377">MARPQVIFLDAVGTLFGVRSSVGEIYGDFARQVGVDVDPVALNRAFLNSFRAAPRAAFPGQSAANLPGLEMDWWEAIATDSFAQVGVLDQFTDFHHFFVDLFTHFATAAPWVVYEEVPQVLADWQAAEIQLGVVSNFDSRLYQVLQVLDLAQYFTSVTISTAVGAAKPEPGIFKSALEKYGCLPAQAWHIGDSWSEDVGGAIAAGLTPVWLNREAQSAPVGTIAMEITSLSNLLLPVETPGQGAS</sequence>
<dbReference type="SFLD" id="SFLDS00003">
    <property type="entry name" value="Haloacid_Dehalogenase"/>
    <property type="match status" value="1"/>
</dbReference>
<gene>
    <name evidence="1" type="ordered locus">Cyan7425_2328</name>
</gene>
<dbReference type="AlphaFoldDB" id="B8HWA7"/>
<dbReference type="eggNOG" id="COG1011">
    <property type="taxonomic scope" value="Bacteria"/>
</dbReference>
<dbReference type="SUPFAM" id="SSF56784">
    <property type="entry name" value="HAD-like"/>
    <property type="match status" value="1"/>
</dbReference>